<protein>
    <recommendedName>
        <fullName evidence="1">VOC domain-containing protein</fullName>
    </recommendedName>
</protein>
<dbReference type="Proteomes" id="UP001255246">
    <property type="component" value="Unassembled WGS sequence"/>
</dbReference>
<gene>
    <name evidence="2" type="ORF">RM706_02430</name>
</gene>
<reference evidence="2 3" key="1">
    <citation type="submission" date="2023-09" db="EMBL/GenBank/DDBJ databases">
        <authorList>
            <person name="Rey-Velasco X."/>
        </authorList>
    </citation>
    <scope>NUCLEOTIDE SEQUENCE [LARGE SCALE GENOMIC DNA]</scope>
    <source>
        <strain evidence="2 3">F388</strain>
    </source>
</reference>
<name>A0ABU3A7D5_9FLAO</name>
<dbReference type="InterPro" id="IPR004360">
    <property type="entry name" value="Glyas_Fos-R_dOase_dom"/>
</dbReference>
<dbReference type="PANTHER" id="PTHR33993">
    <property type="entry name" value="GLYOXALASE-RELATED"/>
    <property type="match status" value="1"/>
</dbReference>
<feature type="domain" description="VOC" evidence="1">
    <location>
        <begin position="4"/>
        <end position="115"/>
    </location>
</feature>
<evidence type="ECO:0000313" key="3">
    <source>
        <dbReference type="Proteomes" id="UP001255246"/>
    </source>
</evidence>
<dbReference type="Pfam" id="PF00903">
    <property type="entry name" value="Glyoxalase"/>
    <property type="match status" value="1"/>
</dbReference>
<accession>A0ABU3A7D5</accession>
<keyword evidence="3" id="KW-1185">Reference proteome</keyword>
<comment type="caution">
    <text evidence="2">The sequence shown here is derived from an EMBL/GenBank/DDBJ whole genome shotgun (WGS) entry which is preliminary data.</text>
</comment>
<dbReference type="InterPro" id="IPR037523">
    <property type="entry name" value="VOC_core"/>
</dbReference>
<dbReference type="InterPro" id="IPR029068">
    <property type="entry name" value="Glyas_Bleomycin-R_OHBP_Dase"/>
</dbReference>
<sequence>MKKRVVHFEIGCSDLEKTSKFYRAVFDWNLNQHGNSAIIDTGKEDVLSGHINKLGPEDPENYITIYIETDSLRSDLDAVVRNGGEIFVNPVQLPDGREFAWFKDVASNLIGLITPSPS</sequence>
<dbReference type="EMBL" id="JAVRHR010000001">
    <property type="protein sequence ID" value="MDT0605864.1"/>
    <property type="molecule type" value="Genomic_DNA"/>
</dbReference>
<dbReference type="RefSeq" id="WP_311349430.1">
    <property type="nucleotide sequence ID" value="NZ_JAVRHR010000001.1"/>
</dbReference>
<organism evidence="2 3">
    <name type="scientific">Croceitalea rosinachiae</name>
    <dbReference type="NCBI Taxonomy" id="3075596"/>
    <lineage>
        <taxon>Bacteria</taxon>
        <taxon>Pseudomonadati</taxon>
        <taxon>Bacteroidota</taxon>
        <taxon>Flavobacteriia</taxon>
        <taxon>Flavobacteriales</taxon>
        <taxon>Flavobacteriaceae</taxon>
        <taxon>Croceitalea</taxon>
    </lineage>
</organism>
<dbReference type="PANTHER" id="PTHR33993:SF2">
    <property type="entry name" value="VOC DOMAIN-CONTAINING PROTEIN"/>
    <property type="match status" value="1"/>
</dbReference>
<dbReference type="PROSITE" id="PS51819">
    <property type="entry name" value="VOC"/>
    <property type="match status" value="1"/>
</dbReference>
<dbReference type="InterPro" id="IPR052164">
    <property type="entry name" value="Anthracycline_SecMetBiosynth"/>
</dbReference>
<evidence type="ECO:0000259" key="1">
    <source>
        <dbReference type="PROSITE" id="PS51819"/>
    </source>
</evidence>
<dbReference type="SUPFAM" id="SSF54593">
    <property type="entry name" value="Glyoxalase/Bleomycin resistance protein/Dihydroxybiphenyl dioxygenase"/>
    <property type="match status" value="1"/>
</dbReference>
<dbReference type="Gene3D" id="3.10.180.10">
    <property type="entry name" value="2,3-Dihydroxybiphenyl 1,2-Dioxygenase, domain 1"/>
    <property type="match status" value="1"/>
</dbReference>
<proteinExistence type="predicted"/>
<evidence type="ECO:0000313" key="2">
    <source>
        <dbReference type="EMBL" id="MDT0605864.1"/>
    </source>
</evidence>